<keyword evidence="2" id="KW-1185">Reference proteome</keyword>
<evidence type="ECO:0000313" key="2">
    <source>
        <dbReference type="Proteomes" id="UP001521116"/>
    </source>
</evidence>
<sequence>MADRQPGTVPAPQLSFADLPHELISAIAEYLPVDKRLEILLDYPRPLFSTSDPELLCCEDRVDFVALRMLSSVLLEEYKRAAFREAAIRFSDTSRASRFFAGEFDGNDPLLRRVRPEIKRIRIDYWDFRRSWAFGEALRYSLDDLRALHVGKPYRVFDDGEAEYDEDYGVWKIPEEFMDEKYFLQYCIPDVARRITPFVLKYKHDWCCRVTFGTAKRFGDSADWEGGETYPWFKNFKCYIFIARCLKVSEDVRIKVEKLVYRQRRDDPDWEFDSDDAGYD</sequence>
<gene>
    <name evidence="1" type="ORF">SLS56_005029</name>
</gene>
<reference evidence="1 2" key="1">
    <citation type="submission" date="2024-02" db="EMBL/GenBank/DDBJ databases">
        <title>De novo assembly and annotation of 12 fungi associated with fruit tree decline syndrome in Ontario, Canada.</title>
        <authorList>
            <person name="Sulman M."/>
            <person name="Ellouze W."/>
            <person name="Ilyukhin E."/>
        </authorList>
    </citation>
    <scope>NUCLEOTIDE SEQUENCE [LARGE SCALE GENOMIC DNA]</scope>
    <source>
        <strain evidence="1 2">M1-105</strain>
    </source>
</reference>
<accession>A0ABR3SVS8</accession>
<dbReference type="Proteomes" id="UP001521116">
    <property type="component" value="Unassembled WGS sequence"/>
</dbReference>
<dbReference type="EMBL" id="JAJVDC020000048">
    <property type="protein sequence ID" value="KAL1630354.1"/>
    <property type="molecule type" value="Genomic_DNA"/>
</dbReference>
<comment type="caution">
    <text evidence="1">The sequence shown here is derived from an EMBL/GenBank/DDBJ whole genome shotgun (WGS) entry which is preliminary data.</text>
</comment>
<name>A0ABR3SVS8_9PEZI</name>
<evidence type="ECO:0008006" key="3">
    <source>
        <dbReference type="Google" id="ProtNLM"/>
    </source>
</evidence>
<evidence type="ECO:0000313" key="1">
    <source>
        <dbReference type="EMBL" id="KAL1630354.1"/>
    </source>
</evidence>
<organism evidence="1 2">
    <name type="scientific">Neofusicoccum ribis</name>
    <dbReference type="NCBI Taxonomy" id="45134"/>
    <lineage>
        <taxon>Eukaryota</taxon>
        <taxon>Fungi</taxon>
        <taxon>Dikarya</taxon>
        <taxon>Ascomycota</taxon>
        <taxon>Pezizomycotina</taxon>
        <taxon>Dothideomycetes</taxon>
        <taxon>Dothideomycetes incertae sedis</taxon>
        <taxon>Botryosphaeriales</taxon>
        <taxon>Botryosphaeriaceae</taxon>
        <taxon>Neofusicoccum</taxon>
    </lineage>
</organism>
<protein>
    <recommendedName>
        <fullName evidence="3">F-box domain-containing protein</fullName>
    </recommendedName>
</protein>
<proteinExistence type="predicted"/>